<name>F2UN93_SALR5</name>
<feature type="chain" id="PRO_5003288733" description="Sulfotransferase domain-containing protein" evidence="11">
    <location>
        <begin position="35"/>
        <end position="373"/>
    </location>
</feature>
<dbReference type="FunCoup" id="F2UN93">
    <property type="interactions" value="68"/>
</dbReference>
<dbReference type="SUPFAM" id="SSF52540">
    <property type="entry name" value="P-loop containing nucleoside triphosphate hydrolases"/>
    <property type="match status" value="1"/>
</dbReference>
<dbReference type="PANTHER" id="PTHR14647">
    <property type="entry name" value="GALACTOSE-3-O-SULFOTRANSFERASE"/>
    <property type="match status" value="1"/>
</dbReference>
<evidence type="ECO:0000256" key="9">
    <source>
        <dbReference type="ARBA" id="ARBA00023180"/>
    </source>
</evidence>
<dbReference type="Gene3D" id="3.40.50.300">
    <property type="entry name" value="P-loop containing nucleotide triphosphate hydrolases"/>
    <property type="match status" value="1"/>
</dbReference>
<dbReference type="EMBL" id="GL832983">
    <property type="protein sequence ID" value="EGD78592.1"/>
    <property type="molecule type" value="Genomic_DNA"/>
</dbReference>
<dbReference type="RefSeq" id="XP_004989541.1">
    <property type="nucleotide sequence ID" value="XM_004989484.1"/>
</dbReference>
<comment type="similarity">
    <text evidence="2">Belongs to the galactose-3-O-sulfotransferase family.</text>
</comment>
<dbReference type="OrthoDB" id="514299at2759"/>
<dbReference type="GeneID" id="16070089"/>
<reference evidence="12" key="1">
    <citation type="submission" date="2009-08" db="EMBL/GenBank/DDBJ databases">
        <title>Annotation of Salpingoeca rosetta.</title>
        <authorList>
            <consortium name="The Broad Institute Genome Sequencing Platform"/>
            <person name="Russ C."/>
            <person name="Cuomo C."/>
            <person name="Burger G."/>
            <person name="Gray M.W."/>
            <person name="Holland P.W.H."/>
            <person name="King N."/>
            <person name="Lang F.B.F."/>
            <person name="Roger A.J."/>
            <person name="Ruiz-Trillo I."/>
            <person name="Young S.K."/>
            <person name="Zeng Q."/>
            <person name="Gargeya S."/>
            <person name="Alvarado L."/>
            <person name="Berlin A."/>
            <person name="Chapman S.B."/>
            <person name="Chen Z."/>
            <person name="Freedman E."/>
            <person name="Gellesch M."/>
            <person name="Goldberg J."/>
            <person name="Griggs A."/>
            <person name="Gujja S."/>
            <person name="Heilman E."/>
            <person name="Heiman D."/>
            <person name="Howarth C."/>
            <person name="Mehta T."/>
            <person name="Neiman D."/>
            <person name="Pearson M."/>
            <person name="Roberts A."/>
            <person name="Saif S."/>
            <person name="Shea T."/>
            <person name="Shenoy N."/>
            <person name="Sisk P."/>
            <person name="Stolte C."/>
            <person name="Sykes S."/>
            <person name="White J."/>
            <person name="Yandava C."/>
            <person name="Haas B."/>
            <person name="Nusbaum C."/>
            <person name="Birren B."/>
        </authorList>
    </citation>
    <scope>NUCLEOTIDE SEQUENCE [LARGE SCALE GENOMIC DNA]</scope>
    <source>
        <strain evidence="12">ATCC 50818</strain>
    </source>
</reference>
<dbReference type="InParanoid" id="F2UN93"/>
<evidence type="ECO:0000256" key="1">
    <source>
        <dbReference type="ARBA" id="ARBA00004323"/>
    </source>
</evidence>
<proteinExistence type="inferred from homology"/>
<protein>
    <recommendedName>
        <fullName evidence="14">Sulfotransferase domain-containing protein</fullName>
    </recommendedName>
</protein>
<evidence type="ECO:0000256" key="8">
    <source>
        <dbReference type="ARBA" id="ARBA00023136"/>
    </source>
</evidence>
<dbReference type="PANTHER" id="PTHR14647:SF87">
    <property type="entry name" value="PUTATIVE-RELATED"/>
    <property type="match status" value="1"/>
</dbReference>
<accession>F2UN93</accession>
<feature type="signal peptide" evidence="11">
    <location>
        <begin position="1"/>
        <end position="34"/>
    </location>
</feature>
<keyword evidence="7" id="KW-0333">Golgi apparatus</keyword>
<dbReference type="Pfam" id="PF06990">
    <property type="entry name" value="Gal-3-0_sulfotr"/>
    <property type="match status" value="1"/>
</dbReference>
<keyword evidence="9" id="KW-0325">Glycoprotein</keyword>
<dbReference type="AlphaFoldDB" id="F2UN93"/>
<evidence type="ECO:0000256" key="10">
    <source>
        <dbReference type="SAM" id="MobiDB-lite"/>
    </source>
</evidence>
<evidence type="ECO:0000256" key="7">
    <source>
        <dbReference type="ARBA" id="ARBA00023034"/>
    </source>
</evidence>
<feature type="region of interest" description="Disordered" evidence="10">
    <location>
        <begin position="52"/>
        <end position="72"/>
    </location>
</feature>
<evidence type="ECO:0008006" key="14">
    <source>
        <dbReference type="Google" id="ProtNLM"/>
    </source>
</evidence>
<keyword evidence="5" id="KW-0735">Signal-anchor</keyword>
<evidence type="ECO:0000313" key="12">
    <source>
        <dbReference type="EMBL" id="EGD78592.1"/>
    </source>
</evidence>
<evidence type="ECO:0000256" key="2">
    <source>
        <dbReference type="ARBA" id="ARBA00008124"/>
    </source>
</evidence>
<keyword evidence="13" id="KW-1185">Reference proteome</keyword>
<organism evidence="13">
    <name type="scientific">Salpingoeca rosetta (strain ATCC 50818 / BSB-021)</name>
    <dbReference type="NCBI Taxonomy" id="946362"/>
    <lineage>
        <taxon>Eukaryota</taxon>
        <taxon>Choanoflagellata</taxon>
        <taxon>Craspedida</taxon>
        <taxon>Salpingoecidae</taxon>
        <taxon>Salpingoeca</taxon>
    </lineage>
</organism>
<dbReference type="InterPro" id="IPR009729">
    <property type="entry name" value="Gal-3-0_sulfotransfrase"/>
</dbReference>
<evidence type="ECO:0000256" key="4">
    <source>
        <dbReference type="ARBA" id="ARBA00022692"/>
    </source>
</evidence>
<keyword evidence="6" id="KW-1133">Transmembrane helix</keyword>
<dbReference type="GO" id="GO:0000139">
    <property type="term" value="C:Golgi membrane"/>
    <property type="evidence" value="ECO:0007669"/>
    <property type="project" value="UniProtKB-SubCell"/>
</dbReference>
<evidence type="ECO:0000313" key="13">
    <source>
        <dbReference type="Proteomes" id="UP000007799"/>
    </source>
</evidence>
<dbReference type="Proteomes" id="UP000007799">
    <property type="component" value="Unassembled WGS sequence"/>
</dbReference>
<dbReference type="GO" id="GO:0001733">
    <property type="term" value="F:galactosylceramide sulfotransferase activity"/>
    <property type="evidence" value="ECO:0007669"/>
    <property type="project" value="InterPro"/>
</dbReference>
<gene>
    <name evidence="12" type="ORF">PTSG_09284</name>
</gene>
<sequence>MVAAFHRLRQRPQLHPSAVLVLLVIALSIINTRADFGAGGSFATYNRHSARSVRSNSMNAGNQPRSNTTTDDDIPGFVFIKTHKTGSSSVTVMLAQALERRGLKPAVPCYDHLGYPREFDDPAHTLCGRDPLHFKAAISHIRWTETSRTTLLKLMAPDRPKIFTIVRDPITRFISALGYYNNKKLQQQLHFDRNDIREAWLREATHRIALSEVRDDVAKYARQLHFIGYAFDFGLANDYEPRESANFRQRAKEFVDSLDFVLLYEEWDLSMALLKRDLNMTYKDVVYPHLKKVGKGPVVVSQATRDLFCQVLWTDCILYDLIQQRFWAAVDDDLRRSAKVVTEVNEAARLEDQTGGRGKMDVQDYFNRLRKTT</sequence>
<dbReference type="GO" id="GO:0009247">
    <property type="term" value="P:glycolipid biosynthetic process"/>
    <property type="evidence" value="ECO:0007669"/>
    <property type="project" value="InterPro"/>
</dbReference>
<keyword evidence="3" id="KW-0808">Transferase</keyword>
<keyword evidence="4" id="KW-0812">Transmembrane</keyword>
<evidence type="ECO:0000256" key="3">
    <source>
        <dbReference type="ARBA" id="ARBA00022679"/>
    </source>
</evidence>
<evidence type="ECO:0000256" key="5">
    <source>
        <dbReference type="ARBA" id="ARBA00022968"/>
    </source>
</evidence>
<keyword evidence="11" id="KW-0732">Signal</keyword>
<dbReference type="KEGG" id="sre:PTSG_09284"/>
<evidence type="ECO:0000256" key="11">
    <source>
        <dbReference type="SAM" id="SignalP"/>
    </source>
</evidence>
<evidence type="ECO:0000256" key="6">
    <source>
        <dbReference type="ARBA" id="ARBA00022989"/>
    </source>
</evidence>
<keyword evidence="8" id="KW-0472">Membrane</keyword>
<feature type="compositionally biased region" description="Polar residues" evidence="10">
    <location>
        <begin position="52"/>
        <end position="69"/>
    </location>
</feature>
<comment type="subcellular location">
    <subcellularLocation>
        <location evidence="1">Golgi apparatus membrane</location>
        <topology evidence="1">Single-pass type II membrane protein</topology>
    </subcellularLocation>
</comment>
<dbReference type="InterPro" id="IPR027417">
    <property type="entry name" value="P-loop_NTPase"/>
</dbReference>